<keyword evidence="5 8" id="KW-0479">Metal-binding</keyword>
<dbReference type="EMBL" id="JBHSEP010000007">
    <property type="protein sequence ID" value="MFC4599012.1"/>
    <property type="molecule type" value="Genomic_DNA"/>
</dbReference>
<dbReference type="Pfam" id="PF00919">
    <property type="entry name" value="UPF0004"/>
    <property type="match status" value="1"/>
</dbReference>
<dbReference type="PROSITE" id="PS50926">
    <property type="entry name" value="TRAM"/>
    <property type="match status" value="1"/>
</dbReference>
<dbReference type="SFLD" id="SFLDG01082">
    <property type="entry name" value="B12-binding_domain_containing"/>
    <property type="match status" value="1"/>
</dbReference>
<dbReference type="SFLD" id="SFLDG01061">
    <property type="entry name" value="methylthiotransferase"/>
    <property type="match status" value="1"/>
</dbReference>
<comment type="function">
    <text evidence="8">Catalyzes the methylthiolation of an aspartic acid residue of ribosomal protein uS12.</text>
</comment>
<evidence type="ECO:0000256" key="1">
    <source>
        <dbReference type="ARBA" id="ARBA00022485"/>
    </source>
</evidence>
<proteinExistence type="inferred from homology"/>
<keyword evidence="4 8" id="KW-0949">S-adenosyl-L-methionine</keyword>
<keyword evidence="6 8" id="KW-0408">Iron</keyword>
<dbReference type="InterPro" id="IPR023404">
    <property type="entry name" value="rSAM_horseshoe"/>
</dbReference>
<evidence type="ECO:0000259" key="11">
    <source>
        <dbReference type="PROSITE" id="PS51918"/>
    </source>
</evidence>
<keyword evidence="1 8" id="KW-0004">4Fe-4S</keyword>
<dbReference type="InterPro" id="IPR013848">
    <property type="entry name" value="Methylthiotransferase_N"/>
</dbReference>
<feature type="domain" description="Radical SAM core" evidence="11">
    <location>
        <begin position="142"/>
        <end position="372"/>
    </location>
</feature>
<feature type="binding site" evidence="8">
    <location>
        <position position="12"/>
    </location>
    <ligand>
        <name>[4Fe-4S] cluster</name>
        <dbReference type="ChEBI" id="CHEBI:49883"/>
        <label>1</label>
    </ligand>
</feature>
<evidence type="ECO:0000256" key="7">
    <source>
        <dbReference type="ARBA" id="ARBA00023014"/>
    </source>
</evidence>
<feature type="binding site" evidence="8">
    <location>
        <position position="163"/>
    </location>
    <ligand>
        <name>[4Fe-4S] cluster</name>
        <dbReference type="ChEBI" id="CHEBI:49883"/>
        <label>2</label>
        <note>4Fe-4S-S-AdoMet</note>
    </ligand>
</feature>
<comment type="cofactor">
    <cofactor evidence="8">
        <name>[4Fe-4S] cluster</name>
        <dbReference type="ChEBI" id="CHEBI:49883"/>
    </cofactor>
    <text evidence="8">Binds 2 [4Fe-4S] clusters. One cluster is coordinated with 3 cysteines and an exchangeable S-adenosyl-L-methionine.</text>
</comment>
<dbReference type="EC" id="2.8.4.4" evidence="8"/>
<dbReference type="RefSeq" id="WP_378095975.1">
    <property type="nucleotide sequence ID" value="NZ_JBHSEP010000007.1"/>
</dbReference>
<evidence type="ECO:0000256" key="5">
    <source>
        <dbReference type="ARBA" id="ARBA00022723"/>
    </source>
</evidence>
<dbReference type="NCBIfam" id="TIGR00089">
    <property type="entry name" value="MiaB/RimO family radical SAM methylthiotransferase"/>
    <property type="match status" value="1"/>
</dbReference>
<evidence type="ECO:0000256" key="6">
    <source>
        <dbReference type="ARBA" id="ARBA00023004"/>
    </source>
</evidence>
<name>A0ABV9FAQ4_9BACL</name>
<evidence type="ECO:0000259" key="10">
    <source>
        <dbReference type="PROSITE" id="PS51449"/>
    </source>
</evidence>
<dbReference type="InterPro" id="IPR020612">
    <property type="entry name" value="Methylthiotransferase_CS"/>
</dbReference>
<keyword evidence="13" id="KW-1185">Reference proteome</keyword>
<sequence>MIEKVSVVTLGCEKNLVDSEIMSGLVHQRGFKLVEKPEDATVVIVNTCGFIDAAKEESVNTILNLAELKETSRLKALIVSGCLTQRYKKELMDEMPEIDGIVGTGDFHRINDIIDEALRGAKPVYVGNPVFNYEEAMPRILSTARHTAFVKIAEGCDNACTFCSIPIMRGKFRSRSIESIVSEVENLAKQGVKEVSLIAQDSTNYGTDLYEGFKLPELLNRVSEVPGIQWVRLHYAYPGFFTDELIETIAANSKVCDYIDMPLQHSEDTILKRMRRPGRQRDVRELIGKIRARIPNVALRTSMIVGFPGETEEEFERLCDFVREMKFDRLGVFTYSQEEDTPANRLPNQVPDEVKQFRANTLMEIQRQVATENSAKYVGRTLDVLVERYDGRSDVYIGRSQYDAPEVDGEVFITNCPVEIGQMSKVRITHAYEYDLSGEGIA</sequence>
<dbReference type="InterPro" id="IPR005840">
    <property type="entry name" value="Ribosomal_uS12_MeSTrfase_RimO"/>
</dbReference>
<dbReference type="InterPro" id="IPR012340">
    <property type="entry name" value="NA-bd_OB-fold"/>
</dbReference>
<dbReference type="InterPro" id="IPR006638">
    <property type="entry name" value="Elp3/MiaA/NifB-like_rSAM"/>
</dbReference>
<dbReference type="SMART" id="SM00729">
    <property type="entry name" value="Elp3"/>
    <property type="match status" value="1"/>
</dbReference>
<comment type="caution">
    <text evidence="12">The sequence shown here is derived from an EMBL/GenBank/DDBJ whole genome shotgun (WGS) entry which is preliminary data.</text>
</comment>
<dbReference type="PROSITE" id="PS51449">
    <property type="entry name" value="MTTASE_N"/>
    <property type="match status" value="1"/>
</dbReference>
<dbReference type="InterPro" id="IPR005839">
    <property type="entry name" value="Methylthiotransferase"/>
</dbReference>
<evidence type="ECO:0000256" key="4">
    <source>
        <dbReference type="ARBA" id="ARBA00022691"/>
    </source>
</evidence>
<dbReference type="PROSITE" id="PS51918">
    <property type="entry name" value="RADICAL_SAM"/>
    <property type="match status" value="1"/>
</dbReference>
<dbReference type="GO" id="GO:0005840">
    <property type="term" value="C:ribosome"/>
    <property type="evidence" value="ECO:0007669"/>
    <property type="project" value="UniProtKB-KW"/>
</dbReference>
<feature type="binding site" evidence="8">
    <location>
        <position position="156"/>
    </location>
    <ligand>
        <name>[4Fe-4S] cluster</name>
        <dbReference type="ChEBI" id="CHEBI:49883"/>
        <label>2</label>
        <note>4Fe-4S-S-AdoMet</note>
    </ligand>
</feature>
<dbReference type="Gene3D" id="3.40.50.12160">
    <property type="entry name" value="Methylthiotransferase, N-terminal domain"/>
    <property type="match status" value="1"/>
</dbReference>
<dbReference type="InterPro" id="IPR002792">
    <property type="entry name" value="TRAM_dom"/>
</dbReference>
<dbReference type="Pfam" id="PF04055">
    <property type="entry name" value="Radical_SAM"/>
    <property type="match status" value="1"/>
</dbReference>
<dbReference type="Gene3D" id="2.40.50.140">
    <property type="entry name" value="Nucleic acid-binding proteins"/>
    <property type="match status" value="1"/>
</dbReference>
<dbReference type="CDD" id="cd01335">
    <property type="entry name" value="Radical_SAM"/>
    <property type="match status" value="1"/>
</dbReference>
<dbReference type="Gene3D" id="3.80.30.20">
    <property type="entry name" value="tm_1862 like domain"/>
    <property type="match status" value="1"/>
</dbReference>
<feature type="binding site" evidence="8">
    <location>
        <position position="48"/>
    </location>
    <ligand>
        <name>[4Fe-4S] cluster</name>
        <dbReference type="ChEBI" id="CHEBI:49883"/>
        <label>1</label>
    </ligand>
</feature>
<keyword evidence="3 8" id="KW-0808">Transferase</keyword>
<evidence type="ECO:0000313" key="13">
    <source>
        <dbReference type="Proteomes" id="UP001596028"/>
    </source>
</evidence>
<reference evidence="13" key="1">
    <citation type="journal article" date="2019" name="Int. J. Syst. Evol. Microbiol.">
        <title>The Global Catalogue of Microorganisms (GCM) 10K type strain sequencing project: providing services to taxonomists for standard genome sequencing and annotation.</title>
        <authorList>
            <consortium name="The Broad Institute Genomics Platform"/>
            <consortium name="The Broad Institute Genome Sequencing Center for Infectious Disease"/>
            <person name="Wu L."/>
            <person name="Ma J."/>
        </authorList>
    </citation>
    <scope>NUCLEOTIDE SEQUENCE [LARGE SCALE GENOMIC DNA]</scope>
    <source>
        <strain evidence="13">CCUG 49571</strain>
    </source>
</reference>
<evidence type="ECO:0000256" key="8">
    <source>
        <dbReference type="HAMAP-Rule" id="MF_01865"/>
    </source>
</evidence>
<protein>
    <recommendedName>
        <fullName evidence="8">Ribosomal protein uS12 methylthiotransferase RimO</fullName>
        <shortName evidence="8">uS12 MTTase</shortName>
        <shortName evidence="8">uS12 methylthiotransferase</shortName>
        <ecNumber evidence="8">2.8.4.4</ecNumber>
    </recommendedName>
    <alternativeName>
        <fullName evidence="8">Ribosomal protein uS12 (aspartate-C(3))-methylthiotransferase</fullName>
    </alternativeName>
    <alternativeName>
        <fullName evidence="8">Ribosome maturation factor RimO</fullName>
    </alternativeName>
</protein>
<organism evidence="12 13">
    <name type="scientific">Cohnella hongkongensis</name>
    <dbReference type="NCBI Taxonomy" id="178337"/>
    <lineage>
        <taxon>Bacteria</taxon>
        <taxon>Bacillati</taxon>
        <taxon>Bacillota</taxon>
        <taxon>Bacilli</taxon>
        <taxon>Bacillales</taxon>
        <taxon>Paenibacillaceae</taxon>
        <taxon>Cohnella</taxon>
    </lineage>
</organism>
<gene>
    <name evidence="8 12" type="primary">rimO</name>
    <name evidence="12" type="ORF">ACFO3S_12245</name>
</gene>
<evidence type="ECO:0000256" key="2">
    <source>
        <dbReference type="ARBA" id="ARBA00022490"/>
    </source>
</evidence>
<feature type="domain" description="MTTase N-terminal" evidence="10">
    <location>
        <begin position="3"/>
        <end position="119"/>
    </location>
</feature>
<dbReference type="PANTHER" id="PTHR43837">
    <property type="entry name" value="RIBOSOMAL PROTEIN S12 METHYLTHIOTRANSFERASE RIMO"/>
    <property type="match status" value="1"/>
</dbReference>
<feature type="binding site" evidence="8">
    <location>
        <position position="160"/>
    </location>
    <ligand>
        <name>[4Fe-4S] cluster</name>
        <dbReference type="ChEBI" id="CHEBI:49883"/>
        <label>2</label>
        <note>4Fe-4S-S-AdoMet</note>
    </ligand>
</feature>
<dbReference type="HAMAP" id="MF_01865">
    <property type="entry name" value="MTTase_RimO"/>
    <property type="match status" value="1"/>
</dbReference>
<keyword evidence="12" id="KW-0687">Ribonucleoprotein</keyword>
<comment type="subcellular location">
    <subcellularLocation>
        <location evidence="8">Cytoplasm</location>
    </subcellularLocation>
</comment>
<evidence type="ECO:0000313" key="12">
    <source>
        <dbReference type="EMBL" id="MFC4599012.1"/>
    </source>
</evidence>
<feature type="binding site" evidence="8">
    <location>
        <position position="82"/>
    </location>
    <ligand>
        <name>[4Fe-4S] cluster</name>
        <dbReference type="ChEBI" id="CHEBI:49883"/>
        <label>1</label>
    </ligand>
</feature>
<dbReference type="InterPro" id="IPR038135">
    <property type="entry name" value="Methylthiotransferase_N_sf"/>
</dbReference>
<feature type="domain" description="TRAM" evidence="9">
    <location>
        <begin position="375"/>
        <end position="442"/>
    </location>
</feature>
<comment type="catalytic activity">
    <reaction evidence="8">
        <text>L-aspartate(89)-[ribosomal protein uS12]-hydrogen + (sulfur carrier)-SH + AH2 + 2 S-adenosyl-L-methionine = 3-methylsulfanyl-L-aspartate(89)-[ribosomal protein uS12]-hydrogen + (sulfur carrier)-H + 5'-deoxyadenosine + L-methionine + A + S-adenosyl-L-homocysteine + 2 H(+)</text>
        <dbReference type="Rhea" id="RHEA:37087"/>
        <dbReference type="Rhea" id="RHEA-COMP:10460"/>
        <dbReference type="Rhea" id="RHEA-COMP:10461"/>
        <dbReference type="Rhea" id="RHEA-COMP:14737"/>
        <dbReference type="Rhea" id="RHEA-COMP:14739"/>
        <dbReference type="ChEBI" id="CHEBI:13193"/>
        <dbReference type="ChEBI" id="CHEBI:15378"/>
        <dbReference type="ChEBI" id="CHEBI:17319"/>
        <dbReference type="ChEBI" id="CHEBI:17499"/>
        <dbReference type="ChEBI" id="CHEBI:29917"/>
        <dbReference type="ChEBI" id="CHEBI:29961"/>
        <dbReference type="ChEBI" id="CHEBI:57844"/>
        <dbReference type="ChEBI" id="CHEBI:57856"/>
        <dbReference type="ChEBI" id="CHEBI:59789"/>
        <dbReference type="ChEBI" id="CHEBI:64428"/>
        <dbReference type="ChEBI" id="CHEBI:73599"/>
        <dbReference type="EC" id="2.8.4.4"/>
    </reaction>
</comment>
<keyword evidence="7 8" id="KW-0411">Iron-sulfur</keyword>
<dbReference type="GO" id="GO:0103039">
    <property type="term" value="F:protein methylthiotransferase activity"/>
    <property type="evidence" value="ECO:0007669"/>
    <property type="project" value="UniProtKB-EC"/>
</dbReference>
<comment type="similarity">
    <text evidence="8">Belongs to the methylthiotransferase family. RimO subfamily.</text>
</comment>
<dbReference type="SFLD" id="SFLDS00029">
    <property type="entry name" value="Radical_SAM"/>
    <property type="match status" value="1"/>
</dbReference>
<dbReference type="PANTHER" id="PTHR43837:SF1">
    <property type="entry name" value="RIBOSOMAL PROTEIN US12 METHYLTHIOTRANSFERASE RIMO"/>
    <property type="match status" value="1"/>
</dbReference>
<dbReference type="SUPFAM" id="SSF102114">
    <property type="entry name" value="Radical SAM enzymes"/>
    <property type="match status" value="1"/>
</dbReference>
<evidence type="ECO:0000256" key="3">
    <source>
        <dbReference type="ARBA" id="ARBA00022679"/>
    </source>
</evidence>
<dbReference type="PROSITE" id="PS01278">
    <property type="entry name" value="MTTASE_RADICAL"/>
    <property type="match status" value="1"/>
</dbReference>
<dbReference type="NCBIfam" id="TIGR01125">
    <property type="entry name" value="30S ribosomal protein S12 methylthiotransferase RimO"/>
    <property type="match status" value="1"/>
</dbReference>
<dbReference type="InterPro" id="IPR058240">
    <property type="entry name" value="rSAM_sf"/>
</dbReference>
<evidence type="ECO:0000259" key="9">
    <source>
        <dbReference type="PROSITE" id="PS50926"/>
    </source>
</evidence>
<keyword evidence="12" id="KW-0689">Ribosomal protein</keyword>
<dbReference type="Proteomes" id="UP001596028">
    <property type="component" value="Unassembled WGS sequence"/>
</dbReference>
<accession>A0ABV9FAQ4</accession>
<dbReference type="SFLD" id="SFLDF00274">
    <property type="entry name" value="ribosomal_protein_S12_methylth"/>
    <property type="match status" value="1"/>
</dbReference>
<dbReference type="Pfam" id="PF18693">
    <property type="entry name" value="TRAM_2"/>
    <property type="match status" value="1"/>
</dbReference>
<keyword evidence="2 8" id="KW-0963">Cytoplasm</keyword>
<dbReference type="InterPro" id="IPR007197">
    <property type="entry name" value="rSAM"/>
</dbReference>